<protein>
    <submittedName>
        <fullName evidence="5">ESX secretion-associated protein EspG</fullName>
    </submittedName>
</protein>
<evidence type="ECO:0000256" key="1">
    <source>
        <dbReference type="ARBA" id="ARBA00004496"/>
    </source>
</evidence>
<dbReference type="EMBL" id="JBHSQW010000035">
    <property type="protein sequence ID" value="MFC5995999.1"/>
    <property type="molecule type" value="Genomic_DNA"/>
</dbReference>
<dbReference type="InterPro" id="IPR025734">
    <property type="entry name" value="EspG"/>
</dbReference>
<gene>
    <name evidence="5" type="ORF">ACFQE5_17475</name>
</gene>
<evidence type="ECO:0000313" key="5">
    <source>
        <dbReference type="EMBL" id="MFC5995999.1"/>
    </source>
</evidence>
<keyword evidence="3" id="KW-0963">Cytoplasm</keyword>
<keyword evidence="6" id="KW-1185">Reference proteome</keyword>
<dbReference type="RefSeq" id="WP_379586425.1">
    <property type="nucleotide sequence ID" value="NZ_JBHSQW010000035.1"/>
</dbReference>
<evidence type="ECO:0000313" key="6">
    <source>
        <dbReference type="Proteomes" id="UP001596302"/>
    </source>
</evidence>
<evidence type="ECO:0000256" key="4">
    <source>
        <dbReference type="ARBA" id="ARBA00023186"/>
    </source>
</evidence>
<evidence type="ECO:0000256" key="2">
    <source>
        <dbReference type="ARBA" id="ARBA00006411"/>
    </source>
</evidence>
<proteinExistence type="inferred from homology"/>
<comment type="caution">
    <text evidence="5">The sequence shown here is derived from an EMBL/GenBank/DDBJ whole genome shotgun (WGS) entry which is preliminary data.</text>
</comment>
<dbReference type="Proteomes" id="UP001596302">
    <property type="component" value="Unassembled WGS sequence"/>
</dbReference>
<dbReference type="Pfam" id="PF14011">
    <property type="entry name" value="ESX-1_EspG"/>
    <property type="match status" value="1"/>
</dbReference>
<accession>A0ABW1J5A1</accession>
<evidence type="ECO:0000256" key="3">
    <source>
        <dbReference type="ARBA" id="ARBA00022490"/>
    </source>
</evidence>
<reference evidence="6" key="1">
    <citation type="journal article" date="2019" name="Int. J. Syst. Evol. Microbiol.">
        <title>The Global Catalogue of Microorganisms (GCM) 10K type strain sequencing project: providing services to taxonomists for standard genome sequencing and annotation.</title>
        <authorList>
            <consortium name="The Broad Institute Genomics Platform"/>
            <consortium name="The Broad Institute Genome Sequencing Center for Infectious Disease"/>
            <person name="Wu L."/>
            <person name="Ma J."/>
        </authorList>
    </citation>
    <scope>NUCLEOTIDE SEQUENCE [LARGE SCALE GENOMIC DNA]</scope>
    <source>
        <strain evidence="6">CCM 8391</strain>
    </source>
</reference>
<organism evidence="5 6">
    <name type="scientific">Pseudonocardia hispaniensis</name>
    <dbReference type="NCBI Taxonomy" id="904933"/>
    <lineage>
        <taxon>Bacteria</taxon>
        <taxon>Bacillati</taxon>
        <taxon>Actinomycetota</taxon>
        <taxon>Actinomycetes</taxon>
        <taxon>Pseudonocardiales</taxon>
        <taxon>Pseudonocardiaceae</taxon>
        <taxon>Pseudonocardia</taxon>
    </lineage>
</organism>
<comment type="subcellular location">
    <subcellularLocation>
        <location evidence="1">Cytoplasm</location>
    </subcellularLocation>
</comment>
<keyword evidence="4" id="KW-0143">Chaperone</keyword>
<name>A0ABW1J5A1_9PSEU</name>
<comment type="similarity">
    <text evidence="2">Belongs to the EspG family.</text>
</comment>
<sequence>MKLDWSIATVLSLVEFDVCWDLLTLGETPSPLDLPSPGRTAQERQSIVAAVLEDLRRRGLADHDGPRPDIAGELRRLAAARLTLDIRLRTGSLVTGVATCRPGRGVLAVRHQDRIGVLRIPREGAAAALADLLGPITPGPGRVVNLLADILDGARAASRTDPVRFADELVRRGTTARDAQALVHMCRAADGRGQLGASARTPGRRGRRAAYVIGVHHTPSGHYRQLRRPGPGGRDIVTIGPLDRAGLIRDLDELAATVDPTSL</sequence>